<evidence type="ECO:0000313" key="1">
    <source>
        <dbReference type="EMBL" id="MBD7938829.1"/>
    </source>
</evidence>
<sequence length="64" mass="7742">MSQKKKKFEVLENETIDQCLERMKQEGYFPIRRMEKPYFKEIKKNGKIEYEPAGQKIVFEGQLL</sequence>
<proteinExistence type="predicted"/>
<dbReference type="Proteomes" id="UP000657931">
    <property type="component" value="Unassembled WGS sequence"/>
</dbReference>
<name>A0ABR8QTH3_9BACI</name>
<gene>
    <name evidence="1" type="ORF">H9655_17485</name>
</gene>
<dbReference type="InterPro" id="IPR025930">
    <property type="entry name" value="NETI"/>
</dbReference>
<keyword evidence="2" id="KW-1185">Reference proteome</keyword>
<dbReference type="EMBL" id="JACSQT010000010">
    <property type="protein sequence ID" value="MBD7938829.1"/>
    <property type="molecule type" value="Genomic_DNA"/>
</dbReference>
<comment type="caution">
    <text evidence="1">The sequence shown here is derived from an EMBL/GenBank/DDBJ whole genome shotgun (WGS) entry which is preliminary data.</text>
</comment>
<protein>
    <submittedName>
        <fullName evidence="1">NETI motif-containing protein</fullName>
    </submittedName>
</protein>
<dbReference type="Pfam" id="PF14044">
    <property type="entry name" value="NETI"/>
    <property type="match status" value="1"/>
</dbReference>
<evidence type="ECO:0000313" key="2">
    <source>
        <dbReference type="Proteomes" id="UP000657931"/>
    </source>
</evidence>
<organism evidence="1 2">
    <name type="scientific">Cytobacillus stercorigallinarum</name>
    <dbReference type="NCBI Taxonomy" id="2762240"/>
    <lineage>
        <taxon>Bacteria</taxon>
        <taxon>Bacillati</taxon>
        <taxon>Bacillota</taxon>
        <taxon>Bacilli</taxon>
        <taxon>Bacillales</taxon>
        <taxon>Bacillaceae</taxon>
        <taxon>Cytobacillus</taxon>
    </lineage>
</organism>
<reference evidence="1 2" key="1">
    <citation type="submission" date="2020-08" db="EMBL/GenBank/DDBJ databases">
        <title>A Genomic Blueprint of the Chicken Gut Microbiome.</title>
        <authorList>
            <person name="Gilroy R."/>
            <person name="Ravi A."/>
            <person name="Getino M."/>
            <person name="Pursley I."/>
            <person name="Horton D.L."/>
            <person name="Alikhan N.-F."/>
            <person name="Baker D."/>
            <person name="Gharbi K."/>
            <person name="Hall N."/>
            <person name="Watson M."/>
            <person name="Adriaenssens E.M."/>
            <person name="Foster-Nyarko E."/>
            <person name="Jarju S."/>
            <person name="Secka A."/>
            <person name="Antonio M."/>
            <person name="Oren A."/>
            <person name="Chaudhuri R."/>
            <person name="La Ragione R.M."/>
            <person name="Hildebrand F."/>
            <person name="Pallen M.J."/>
        </authorList>
    </citation>
    <scope>NUCLEOTIDE SEQUENCE [LARGE SCALE GENOMIC DNA]</scope>
    <source>
        <strain evidence="1 2">Sa5YUA1</strain>
    </source>
</reference>
<accession>A0ABR8QTH3</accession>
<dbReference type="RefSeq" id="WP_191816433.1">
    <property type="nucleotide sequence ID" value="NZ_JACSQT010000010.1"/>
</dbReference>